<gene>
    <name evidence="2" type="ORF">O3P69_004472</name>
</gene>
<organism evidence="2 3">
    <name type="scientific">Scylla paramamosain</name>
    <name type="common">Mud crab</name>
    <dbReference type="NCBI Taxonomy" id="85552"/>
    <lineage>
        <taxon>Eukaryota</taxon>
        <taxon>Metazoa</taxon>
        <taxon>Ecdysozoa</taxon>
        <taxon>Arthropoda</taxon>
        <taxon>Crustacea</taxon>
        <taxon>Multicrustacea</taxon>
        <taxon>Malacostraca</taxon>
        <taxon>Eumalacostraca</taxon>
        <taxon>Eucarida</taxon>
        <taxon>Decapoda</taxon>
        <taxon>Pleocyemata</taxon>
        <taxon>Brachyura</taxon>
        <taxon>Eubrachyura</taxon>
        <taxon>Portunoidea</taxon>
        <taxon>Portunidae</taxon>
        <taxon>Portuninae</taxon>
        <taxon>Scylla</taxon>
    </lineage>
</organism>
<sequence>MGWTEPGEMWVMDGVAVVMSEGKSCIQEEETDVDGELCAWRGAAWREEGVDGVESDNDLQVQRRSDERSGSSAGCGVPGRDDGLTMMARDKHKERQETGRKKKSVLPLKRIELVTVASGMRTRST</sequence>
<dbReference type="AlphaFoldDB" id="A0AAW0UC65"/>
<feature type="region of interest" description="Disordered" evidence="1">
    <location>
        <begin position="49"/>
        <end position="104"/>
    </location>
</feature>
<name>A0AAW0UC65_SCYPA</name>
<accession>A0AAW0UC65</accession>
<dbReference type="Proteomes" id="UP001487740">
    <property type="component" value="Unassembled WGS sequence"/>
</dbReference>
<feature type="compositionally biased region" description="Basic and acidic residues" evidence="1">
    <location>
        <begin position="79"/>
        <end position="99"/>
    </location>
</feature>
<reference evidence="2 3" key="1">
    <citation type="submission" date="2023-03" db="EMBL/GenBank/DDBJ databases">
        <title>High-quality genome of Scylla paramamosain provides insights in environmental adaptation.</title>
        <authorList>
            <person name="Zhang L."/>
        </authorList>
    </citation>
    <scope>NUCLEOTIDE SEQUENCE [LARGE SCALE GENOMIC DNA]</scope>
    <source>
        <strain evidence="2">LZ_2023a</strain>
        <tissue evidence="2">Muscle</tissue>
    </source>
</reference>
<keyword evidence="3" id="KW-1185">Reference proteome</keyword>
<evidence type="ECO:0000313" key="3">
    <source>
        <dbReference type="Proteomes" id="UP001487740"/>
    </source>
</evidence>
<comment type="caution">
    <text evidence="2">The sequence shown here is derived from an EMBL/GenBank/DDBJ whole genome shotgun (WGS) entry which is preliminary data.</text>
</comment>
<evidence type="ECO:0000256" key="1">
    <source>
        <dbReference type="SAM" id="MobiDB-lite"/>
    </source>
</evidence>
<protein>
    <submittedName>
        <fullName evidence="2">Uncharacterized protein</fullName>
    </submittedName>
</protein>
<proteinExistence type="predicted"/>
<dbReference type="EMBL" id="JARAKH010000013">
    <property type="protein sequence ID" value="KAK8397709.1"/>
    <property type="molecule type" value="Genomic_DNA"/>
</dbReference>
<evidence type="ECO:0000313" key="2">
    <source>
        <dbReference type="EMBL" id="KAK8397709.1"/>
    </source>
</evidence>